<organism evidence="2 3">
    <name type="scientific">Pseudomonas xionganensis</name>
    <dbReference type="NCBI Taxonomy" id="2654845"/>
    <lineage>
        <taxon>Bacteria</taxon>
        <taxon>Pseudomonadati</taxon>
        <taxon>Pseudomonadota</taxon>
        <taxon>Gammaproteobacteria</taxon>
        <taxon>Pseudomonadales</taxon>
        <taxon>Pseudomonadaceae</taxon>
        <taxon>Pseudomonas</taxon>
    </lineage>
</organism>
<dbReference type="Proteomes" id="UP000429555">
    <property type="component" value="Unassembled WGS sequence"/>
</dbReference>
<dbReference type="SUPFAM" id="SSF55729">
    <property type="entry name" value="Acyl-CoA N-acyltransferases (Nat)"/>
    <property type="match status" value="1"/>
</dbReference>
<evidence type="ECO:0000313" key="3">
    <source>
        <dbReference type="Proteomes" id="UP000429555"/>
    </source>
</evidence>
<sequence>MHYRLLPTPLKPLADKFYRSQRSPMRASAAAQVWVAQKDAIIASLCLRAVDDGLWLTGLLVMPDWRGQGIATRLLTEALADRRMPVWLFCHPDLQPFYQRQGFRPAPLLPPTLHQRLKRYQLTKKLVAMHCQPQ</sequence>
<evidence type="ECO:0000259" key="1">
    <source>
        <dbReference type="PROSITE" id="PS51186"/>
    </source>
</evidence>
<feature type="domain" description="N-acetyltransferase" evidence="1">
    <location>
        <begin position="1"/>
        <end position="127"/>
    </location>
</feature>
<keyword evidence="2" id="KW-0808">Transferase</keyword>
<comment type="caution">
    <text evidence="2">The sequence shown here is derived from an EMBL/GenBank/DDBJ whole genome shotgun (WGS) entry which is preliminary data.</text>
</comment>
<dbReference type="CDD" id="cd04301">
    <property type="entry name" value="NAT_SF"/>
    <property type="match status" value="1"/>
</dbReference>
<dbReference type="EMBL" id="WKJZ01000001">
    <property type="protein sequence ID" value="MVW75212.1"/>
    <property type="molecule type" value="Genomic_DNA"/>
</dbReference>
<dbReference type="InterPro" id="IPR016181">
    <property type="entry name" value="Acyl_CoA_acyltransferase"/>
</dbReference>
<accession>A0A6I4KWT3</accession>
<dbReference type="Pfam" id="PF13508">
    <property type="entry name" value="Acetyltransf_7"/>
    <property type="match status" value="1"/>
</dbReference>
<dbReference type="GO" id="GO:0016747">
    <property type="term" value="F:acyltransferase activity, transferring groups other than amino-acyl groups"/>
    <property type="evidence" value="ECO:0007669"/>
    <property type="project" value="InterPro"/>
</dbReference>
<protein>
    <submittedName>
        <fullName evidence="2">GNAT family N-acetyltransferase</fullName>
    </submittedName>
</protein>
<dbReference type="PROSITE" id="PS51186">
    <property type="entry name" value="GNAT"/>
    <property type="match status" value="1"/>
</dbReference>
<name>A0A6I4KWT3_9PSED</name>
<proteinExistence type="predicted"/>
<dbReference type="AlphaFoldDB" id="A0A6I4KWT3"/>
<keyword evidence="3" id="KW-1185">Reference proteome</keyword>
<gene>
    <name evidence="2" type="ORF">GJV18_07765</name>
</gene>
<dbReference type="RefSeq" id="WP_160344161.1">
    <property type="nucleotide sequence ID" value="NZ_WKJZ01000001.1"/>
</dbReference>
<dbReference type="Gene3D" id="3.40.630.30">
    <property type="match status" value="1"/>
</dbReference>
<dbReference type="InterPro" id="IPR000182">
    <property type="entry name" value="GNAT_dom"/>
</dbReference>
<evidence type="ECO:0000313" key="2">
    <source>
        <dbReference type="EMBL" id="MVW75212.1"/>
    </source>
</evidence>
<reference evidence="2 3" key="1">
    <citation type="submission" date="2019-11" db="EMBL/GenBank/DDBJ databases">
        <title>Pseudomonas flavidum sp. nov., isolated from Baiyang Lake.</title>
        <authorList>
            <person name="Zhao Y."/>
        </authorList>
    </citation>
    <scope>NUCLEOTIDE SEQUENCE [LARGE SCALE GENOMIC DNA]</scope>
    <source>
        <strain evidence="3">R-22-3 w-18</strain>
    </source>
</reference>